<evidence type="ECO:0000313" key="13">
    <source>
        <dbReference type="Proteomes" id="UP000440732"/>
    </source>
</evidence>
<dbReference type="Proteomes" id="UP000440367">
    <property type="component" value="Unassembled WGS sequence"/>
</dbReference>
<evidence type="ECO:0000313" key="5">
    <source>
        <dbReference type="EMBL" id="KAE9195082.1"/>
    </source>
</evidence>
<dbReference type="OrthoDB" id="65235at2759"/>
<dbReference type="EMBL" id="QXGE01000762">
    <property type="protein sequence ID" value="KAE9304247.1"/>
    <property type="molecule type" value="Genomic_DNA"/>
</dbReference>
<evidence type="ECO:0000313" key="10">
    <source>
        <dbReference type="Proteomes" id="UP000433483"/>
    </source>
</evidence>
<dbReference type="Proteomes" id="UP000476176">
    <property type="component" value="Unassembled WGS sequence"/>
</dbReference>
<evidence type="ECO:0000313" key="14">
    <source>
        <dbReference type="Proteomes" id="UP000441208"/>
    </source>
</evidence>
<gene>
    <name evidence="8" type="ORF">PF001_g13169</name>
    <name evidence="6" type="ORF">PF002_g18408</name>
    <name evidence="7" type="ORF">PF004_g15576</name>
    <name evidence="5" type="ORF">PF005_g17426</name>
    <name evidence="4" type="ORF">PF006_g15710</name>
    <name evidence="2" type="ORF">PF007_g19683</name>
    <name evidence="1" type="ORF">PF009_g15022</name>
    <name evidence="3" type="ORF">PF010_g16038</name>
</gene>
<dbReference type="EMBL" id="QXGF01000847">
    <property type="protein sequence ID" value="KAE8935014.1"/>
    <property type="molecule type" value="Genomic_DNA"/>
</dbReference>
<dbReference type="EMBL" id="QXFX01001076">
    <property type="protein sequence ID" value="KAE9097234.1"/>
    <property type="molecule type" value="Genomic_DNA"/>
</dbReference>
<dbReference type="Proteomes" id="UP000441208">
    <property type="component" value="Unassembled WGS sequence"/>
</dbReference>
<evidence type="ECO:0000313" key="9">
    <source>
        <dbReference type="Proteomes" id="UP000429523"/>
    </source>
</evidence>
<evidence type="ECO:0000313" key="6">
    <source>
        <dbReference type="EMBL" id="KAE9211870.1"/>
    </source>
</evidence>
<evidence type="ECO:0000313" key="1">
    <source>
        <dbReference type="EMBL" id="KAE8935014.1"/>
    </source>
</evidence>
<evidence type="ECO:0000313" key="2">
    <source>
        <dbReference type="EMBL" id="KAE9089194.1"/>
    </source>
</evidence>
<dbReference type="AlphaFoldDB" id="A0A6A3Y455"/>
<dbReference type="Proteomes" id="UP000437068">
    <property type="component" value="Unassembled WGS sequence"/>
</dbReference>
<name>A0A6A3Y455_9STRA</name>
<dbReference type="Proteomes" id="UP000433483">
    <property type="component" value="Unassembled WGS sequence"/>
</dbReference>
<accession>A0A6A3Y455</accession>
<evidence type="ECO:0000313" key="7">
    <source>
        <dbReference type="EMBL" id="KAE9212633.1"/>
    </source>
</evidence>
<evidence type="ECO:0000313" key="4">
    <source>
        <dbReference type="EMBL" id="KAE9130662.1"/>
    </source>
</evidence>
<dbReference type="EMBL" id="QXGA01001050">
    <property type="protein sequence ID" value="KAE9130662.1"/>
    <property type="molecule type" value="Genomic_DNA"/>
</dbReference>
<dbReference type="Proteomes" id="UP000440732">
    <property type="component" value="Unassembled WGS sequence"/>
</dbReference>
<dbReference type="EMBL" id="QXGD01001206">
    <property type="protein sequence ID" value="KAE9211870.1"/>
    <property type="molecule type" value="Genomic_DNA"/>
</dbReference>
<keyword evidence="10" id="KW-1185">Reference proteome</keyword>
<evidence type="ECO:0000313" key="8">
    <source>
        <dbReference type="EMBL" id="KAE9304247.1"/>
    </source>
</evidence>
<dbReference type="Proteomes" id="UP000429523">
    <property type="component" value="Unassembled WGS sequence"/>
</dbReference>
<evidence type="ECO:0000313" key="11">
    <source>
        <dbReference type="Proteomes" id="UP000437068"/>
    </source>
</evidence>
<proteinExistence type="predicted"/>
<reference evidence="9 10" key="1">
    <citation type="submission" date="2018-08" db="EMBL/GenBank/DDBJ databases">
        <title>Genomic investigation of the strawberry pathogen Phytophthora fragariae indicates pathogenicity is determined by transcriptional variation in three key races.</title>
        <authorList>
            <person name="Adams T.M."/>
            <person name="Armitage A.D."/>
            <person name="Sobczyk M.K."/>
            <person name="Bates H.J."/>
            <person name="Dunwell J.M."/>
            <person name="Nellist C.F."/>
            <person name="Harrison R.J."/>
        </authorList>
    </citation>
    <scope>NUCLEOTIDE SEQUENCE [LARGE SCALE GENOMIC DNA]</scope>
    <source>
        <strain evidence="8 11">A4</strain>
        <strain evidence="6 12">BC-1</strain>
        <strain evidence="7 15">BC-23</strain>
        <strain evidence="5 10">NOV-27</strain>
        <strain evidence="4 13">NOV-5</strain>
        <strain evidence="2 14">NOV-71</strain>
        <strain evidence="1 9">NOV-9</strain>
        <strain evidence="3 16">ONT-3</strain>
    </source>
</reference>
<dbReference type="EMBL" id="QXGB01001201">
    <property type="protein sequence ID" value="KAE9195082.1"/>
    <property type="molecule type" value="Genomic_DNA"/>
</dbReference>
<evidence type="ECO:0000313" key="16">
    <source>
        <dbReference type="Proteomes" id="UP000488956"/>
    </source>
</evidence>
<evidence type="ECO:0000313" key="15">
    <source>
        <dbReference type="Proteomes" id="UP000476176"/>
    </source>
</evidence>
<evidence type="ECO:0000313" key="12">
    <source>
        <dbReference type="Proteomes" id="UP000440367"/>
    </source>
</evidence>
<sequence length="188" mass="20873">MQIVVDEGYQVFREKVKRIAEQKPDIEWGADAPIMLKPTNNTTRAQYEELATDESSLRQQLLRLWGFASRRRFGQSAFKLELFIYVTRVGQNALLRRATQARVATAAAQIENHLAEQGATEAFGRASRAYWATSQAQQPEGGPLITPTATTFSQLQGIDEAHGRIDATFQADSNDAEFVTVSCHLNGG</sequence>
<dbReference type="EMBL" id="QXGC01001053">
    <property type="protein sequence ID" value="KAE9212633.1"/>
    <property type="molecule type" value="Genomic_DNA"/>
</dbReference>
<dbReference type="Proteomes" id="UP000488956">
    <property type="component" value="Unassembled WGS sequence"/>
</dbReference>
<evidence type="ECO:0000313" key="3">
    <source>
        <dbReference type="EMBL" id="KAE9097234.1"/>
    </source>
</evidence>
<comment type="caution">
    <text evidence="6">The sequence shown here is derived from an EMBL/GenBank/DDBJ whole genome shotgun (WGS) entry which is preliminary data.</text>
</comment>
<dbReference type="EMBL" id="QXFZ01001514">
    <property type="protein sequence ID" value="KAE9089194.1"/>
    <property type="molecule type" value="Genomic_DNA"/>
</dbReference>
<protein>
    <submittedName>
        <fullName evidence="6">Uncharacterized protein</fullName>
    </submittedName>
</protein>
<organism evidence="6 12">
    <name type="scientific">Phytophthora fragariae</name>
    <dbReference type="NCBI Taxonomy" id="53985"/>
    <lineage>
        <taxon>Eukaryota</taxon>
        <taxon>Sar</taxon>
        <taxon>Stramenopiles</taxon>
        <taxon>Oomycota</taxon>
        <taxon>Peronosporomycetes</taxon>
        <taxon>Peronosporales</taxon>
        <taxon>Peronosporaceae</taxon>
        <taxon>Phytophthora</taxon>
    </lineage>
</organism>